<dbReference type="PANTHER" id="PTHR43391:SF14">
    <property type="entry name" value="DEHYDROGENASE_REDUCTASE SDR FAMILY PROTEIN 7-LIKE"/>
    <property type="match status" value="1"/>
</dbReference>
<proteinExistence type="inferred from homology"/>
<keyword evidence="4" id="KW-1185">Reference proteome</keyword>
<dbReference type="GeneID" id="107105642"/>
<dbReference type="Gene3D" id="3.40.50.720">
    <property type="entry name" value="NAD(P)-binding Rossmann-like Domain"/>
    <property type="match status" value="1"/>
</dbReference>
<organism evidence="4 5">
    <name type="scientific">Gekko japonicus</name>
    <name type="common">Schlegel's Japanese gecko</name>
    <dbReference type="NCBI Taxonomy" id="146911"/>
    <lineage>
        <taxon>Eukaryota</taxon>
        <taxon>Metazoa</taxon>
        <taxon>Chordata</taxon>
        <taxon>Craniata</taxon>
        <taxon>Vertebrata</taxon>
        <taxon>Euteleostomi</taxon>
        <taxon>Lepidosauria</taxon>
        <taxon>Squamata</taxon>
        <taxon>Bifurcata</taxon>
        <taxon>Gekkota</taxon>
        <taxon>Gekkonidae</taxon>
        <taxon>Gekkoninae</taxon>
        <taxon>Gekko</taxon>
    </lineage>
</organism>
<evidence type="ECO:0000256" key="3">
    <source>
        <dbReference type="ARBA" id="ARBA00023002"/>
    </source>
</evidence>
<keyword evidence="2" id="KW-0521">NADP</keyword>
<dbReference type="PRINTS" id="PR00081">
    <property type="entry name" value="GDHRDH"/>
</dbReference>
<dbReference type="PANTHER" id="PTHR43391">
    <property type="entry name" value="RETINOL DEHYDROGENASE-RELATED"/>
    <property type="match status" value="1"/>
</dbReference>
<comment type="similarity">
    <text evidence="1">Belongs to the short-chain dehydrogenases/reductases (SDR) family.</text>
</comment>
<sequence>MNWVLKFNSFANAQHVDAVTETVHRGANVVFCSRAREAEKGLAIQRDLQASGCPGQACYQVCDVRKESDIKRLIRVTLERYGCLDCLVNNAGDGYLQSSNDITAQDFENLMELNVVSYLLLTKYALPYLRQTKGNIVNMGSLHGVIGMKNDLPA</sequence>
<dbReference type="InterPro" id="IPR036291">
    <property type="entry name" value="NAD(P)-bd_dom_sf"/>
</dbReference>
<reference evidence="5" key="1">
    <citation type="submission" date="2025-08" db="UniProtKB">
        <authorList>
            <consortium name="RefSeq"/>
        </authorList>
    </citation>
    <scope>IDENTIFICATION</scope>
</reference>
<keyword evidence="3" id="KW-0560">Oxidoreductase</keyword>
<dbReference type="RefSeq" id="XP_015261127.1">
    <property type="nucleotide sequence ID" value="XM_015405641.1"/>
</dbReference>
<dbReference type="SUPFAM" id="SSF51735">
    <property type="entry name" value="NAD(P)-binding Rossmann-fold domains"/>
    <property type="match status" value="1"/>
</dbReference>
<dbReference type="Pfam" id="PF00106">
    <property type="entry name" value="adh_short"/>
    <property type="match status" value="1"/>
</dbReference>
<protein>
    <submittedName>
        <fullName evidence="5">17-beta-hydroxysteroid dehydrogenase 14-like</fullName>
    </submittedName>
</protein>
<evidence type="ECO:0000313" key="4">
    <source>
        <dbReference type="Proteomes" id="UP000694871"/>
    </source>
</evidence>
<dbReference type="Proteomes" id="UP000694871">
    <property type="component" value="Unplaced"/>
</dbReference>
<name>A0ABM1JI40_GEKJA</name>
<evidence type="ECO:0000256" key="2">
    <source>
        <dbReference type="ARBA" id="ARBA00022857"/>
    </source>
</evidence>
<accession>A0ABM1JI40</accession>
<gene>
    <name evidence="5" type="primary">LOC107105642</name>
</gene>
<dbReference type="InterPro" id="IPR002347">
    <property type="entry name" value="SDR_fam"/>
</dbReference>
<evidence type="ECO:0000313" key="5">
    <source>
        <dbReference type="RefSeq" id="XP_015261127.1"/>
    </source>
</evidence>
<evidence type="ECO:0000256" key="1">
    <source>
        <dbReference type="ARBA" id="ARBA00006484"/>
    </source>
</evidence>